<organism evidence="1 2">
    <name type="scientific">Cotesia congregata</name>
    <name type="common">Parasitoid wasp</name>
    <name type="synonym">Apanteles congregatus</name>
    <dbReference type="NCBI Taxonomy" id="51543"/>
    <lineage>
        <taxon>Eukaryota</taxon>
        <taxon>Metazoa</taxon>
        <taxon>Ecdysozoa</taxon>
        <taxon>Arthropoda</taxon>
        <taxon>Hexapoda</taxon>
        <taxon>Insecta</taxon>
        <taxon>Pterygota</taxon>
        <taxon>Neoptera</taxon>
        <taxon>Endopterygota</taxon>
        <taxon>Hymenoptera</taxon>
        <taxon>Apocrita</taxon>
        <taxon>Ichneumonoidea</taxon>
        <taxon>Braconidae</taxon>
        <taxon>Microgastrinae</taxon>
        <taxon>Cotesia</taxon>
    </lineage>
</organism>
<dbReference type="Proteomes" id="UP000786811">
    <property type="component" value="Unassembled WGS sequence"/>
</dbReference>
<accession>A0A8J2H8B5</accession>
<comment type="caution">
    <text evidence="1">The sequence shown here is derived from an EMBL/GenBank/DDBJ whole genome shotgun (WGS) entry which is preliminary data.</text>
</comment>
<name>A0A8J2H8B5_COTCN</name>
<sequence length="156" mass="18471">MEDLNEVNPKNNLVEKEPCNCGYMKCLSKAENPIATLEQEIRCLFGDILTIQRSVKRQIDSIKKVMKRVTDDEFKKVQKNWAYAKYGSGSASRHLYLDLKRIENCNKAQTFLKNNQENEIFQKYLLWKQKYAKVIQKFLSLDEKTFYSYRCQVLHS</sequence>
<reference evidence="1" key="1">
    <citation type="submission" date="2021-04" db="EMBL/GenBank/DDBJ databases">
        <authorList>
            <person name="Chebbi M.A.C M."/>
        </authorList>
    </citation>
    <scope>NUCLEOTIDE SEQUENCE</scope>
</reference>
<keyword evidence="2" id="KW-1185">Reference proteome</keyword>
<gene>
    <name evidence="1" type="ORF">HICCMSTLAB_LOCUS3786</name>
</gene>
<evidence type="ECO:0000313" key="2">
    <source>
        <dbReference type="Proteomes" id="UP000786811"/>
    </source>
</evidence>
<protein>
    <submittedName>
        <fullName evidence="1">Uncharacterized protein</fullName>
    </submittedName>
</protein>
<dbReference type="EMBL" id="CAJNRD030001118">
    <property type="protein sequence ID" value="CAG5083268.1"/>
    <property type="molecule type" value="Genomic_DNA"/>
</dbReference>
<proteinExistence type="predicted"/>
<dbReference type="AlphaFoldDB" id="A0A8J2H8B5"/>
<evidence type="ECO:0000313" key="1">
    <source>
        <dbReference type="EMBL" id="CAG5083268.1"/>
    </source>
</evidence>